<gene>
    <name evidence="1" type="ORF">WN51_00586</name>
</gene>
<reference evidence="1 2" key="1">
    <citation type="submission" date="2015-07" db="EMBL/GenBank/DDBJ databases">
        <title>The genome of Melipona quadrifasciata.</title>
        <authorList>
            <person name="Pan H."/>
            <person name="Kapheim K."/>
        </authorList>
    </citation>
    <scope>NUCLEOTIDE SEQUENCE [LARGE SCALE GENOMIC DNA]</scope>
    <source>
        <strain evidence="1">0111107301</strain>
        <tissue evidence="1">Whole body</tissue>
    </source>
</reference>
<keyword evidence="2" id="KW-1185">Reference proteome</keyword>
<name>A0A0N0U579_9HYME</name>
<accession>A0A0N0U579</accession>
<protein>
    <submittedName>
        <fullName evidence="1">Uncharacterized protein</fullName>
    </submittedName>
</protein>
<sequence>MRELEKYTPSYIINKETKNKEAKEKAIIRGIKYEETARKSNKKLVVDCLRELERGRGGSEIGKWKKKRRMILEEIGITLQELKERRENEGNEEQLT</sequence>
<evidence type="ECO:0000313" key="2">
    <source>
        <dbReference type="Proteomes" id="UP000053105"/>
    </source>
</evidence>
<organism evidence="1 2">
    <name type="scientific">Melipona quadrifasciata</name>
    <dbReference type="NCBI Taxonomy" id="166423"/>
    <lineage>
        <taxon>Eukaryota</taxon>
        <taxon>Metazoa</taxon>
        <taxon>Ecdysozoa</taxon>
        <taxon>Arthropoda</taxon>
        <taxon>Hexapoda</taxon>
        <taxon>Insecta</taxon>
        <taxon>Pterygota</taxon>
        <taxon>Neoptera</taxon>
        <taxon>Endopterygota</taxon>
        <taxon>Hymenoptera</taxon>
        <taxon>Apocrita</taxon>
        <taxon>Aculeata</taxon>
        <taxon>Apoidea</taxon>
        <taxon>Anthophila</taxon>
        <taxon>Apidae</taxon>
        <taxon>Melipona</taxon>
    </lineage>
</organism>
<dbReference type="Proteomes" id="UP000053105">
    <property type="component" value="Unassembled WGS sequence"/>
</dbReference>
<evidence type="ECO:0000313" key="1">
    <source>
        <dbReference type="EMBL" id="KOX74521.1"/>
    </source>
</evidence>
<dbReference type="AlphaFoldDB" id="A0A0N0U579"/>
<proteinExistence type="predicted"/>
<dbReference type="OrthoDB" id="10553542at2759"/>
<dbReference type="STRING" id="166423.A0A0N0U579"/>
<dbReference type="EMBL" id="KQ435788">
    <property type="protein sequence ID" value="KOX74521.1"/>
    <property type="molecule type" value="Genomic_DNA"/>
</dbReference>